<evidence type="ECO:0000313" key="5">
    <source>
        <dbReference type="EMBL" id="GJM59962.1"/>
    </source>
</evidence>
<dbReference type="PROSITE" id="PS01124">
    <property type="entry name" value="HTH_ARAC_FAMILY_2"/>
    <property type="match status" value="1"/>
</dbReference>
<dbReference type="Pfam" id="PF12833">
    <property type="entry name" value="HTH_18"/>
    <property type="match status" value="1"/>
</dbReference>
<dbReference type="PANTHER" id="PTHR43280:SF32">
    <property type="entry name" value="TRANSCRIPTIONAL REGULATORY PROTEIN"/>
    <property type="match status" value="1"/>
</dbReference>
<reference evidence="5 6" key="1">
    <citation type="submission" date="2021-12" db="EMBL/GenBank/DDBJ databases">
        <title>Genome sequencing of bacteria with rrn-lacking chromosome and rrn-plasmid.</title>
        <authorList>
            <person name="Anda M."/>
            <person name="Iwasaki W."/>
        </authorList>
    </citation>
    <scope>NUCLEOTIDE SEQUENCE [LARGE SCALE GENOMIC DNA]</scope>
    <source>
        <strain evidence="5 6">NBRC 15940</strain>
    </source>
</reference>
<evidence type="ECO:0000259" key="4">
    <source>
        <dbReference type="PROSITE" id="PS01124"/>
    </source>
</evidence>
<dbReference type="InterPro" id="IPR009057">
    <property type="entry name" value="Homeodomain-like_sf"/>
</dbReference>
<protein>
    <submittedName>
        <fullName evidence="5">AraC family transcriptional regulator</fullName>
    </submittedName>
</protein>
<dbReference type="InterPro" id="IPR018060">
    <property type="entry name" value="HTH_AraC"/>
</dbReference>
<keyword evidence="1" id="KW-0805">Transcription regulation</keyword>
<dbReference type="GO" id="GO:0043565">
    <property type="term" value="F:sequence-specific DNA binding"/>
    <property type="evidence" value="ECO:0007669"/>
    <property type="project" value="InterPro"/>
</dbReference>
<dbReference type="AlphaFoldDB" id="A0AAN4VV45"/>
<proteinExistence type="predicted"/>
<name>A0AAN4VV45_9BACT</name>
<keyword evidence="3" id="KW-0804">Transcription</keyword>
<evidence type="ECO:0000256" key="2">
    <source>
        <dbReference type="ARBA" id="ARBA00023125"/>
    </source>
</evidence>
<dbReference type="SMART" id="SM00342">
    <property type="entry name" value="HTH_ARAC"/>
    <property type="match status" value="1"/>
</dbReference>
<keyword evidence="2" id="KW-0238">DNA-binding</keyword>
<dbReference type="GO" id="GO:0003700">
    <property type="term" value="F:DNA-binding transcription factor activity"/>
    <property type="evidence" value="ECO:0007669"/>
    <property type="project" value="InterPro"/>
</dbReference>
<evidence type="ECO:0000256" key="3">
    <source>
        <dbReference type="ARBA" id="ARBA00023163"/>
    </source>
</evidence>
<dbReference type="RefSeq" id="WP_060685412.1">
    <property type="nucleotide sequence ID" value="NZ_BQKE01000001.1"/>
</dbReference>
<dbReference type="Proteomes" id="UP001310022">
    <property type="component" value="Unassembled WGS sequence"/>
</dbReference>
<dbReference type="EMBL" id="BQKE01000001">
    <property type="protein sequence ID" value="GJM59962.1"/>
    <property type="molecule type" value="Genomic_DNA"/>
</dbReference>
<dbReference type="SUPFAM" id="SSF46689">
    <property type="entry name" value="Homeodomain-like"/>
    <property type="match status" value="1"/>
</dbReference>
<sequence>MCEEQLPTKDKSDQKSAVKIAPFRKNILKTSHHRHNKYFELIFFSDAEGYHKIDDINYPIHAPCMFFVGKDQLHSFDMPREAEGHVMIFKEAFLEDMLDIDLLVLFRKFQAEDLTRLRKAAPYELLFQQLSEALQQSGSWQKQIVQGLLKTYLALASQEEGDSKKEEYQLKFSEFQKLLQGQEFPERSVKYYAQELNISPQRLNQICQKAAQRNAGALIEEYLLLQVKRWLITSEESIAELAYRFHFPDASYFGKFFKRQTGLTPKQFKSEQ</sequence>
<accession>A0AAN4VV45</accession>
<organism evidence="5 6">
    <name type="scientific">Persicobacter diffluens</name>
    <dbReference type="NCBI Taxonomy" id="981"/>
    <lineage>
        <taxon>Bacteria</taxon>
        <taxon>Pseudomonadati</taxon>
        <taxon>Bacteroidota</taxon>
        <taxon>Cytophagia</taxon>
        <taxon>Cytophagales</taxon>
        <taxon>Persicobacteraceae</taxon>
        <taxon>Persicobacter</taxon>
    </lineage>
</organism>
<dbReference type="PANTHER" id="PTHR43280">
    <property type="entry name" value="ARAC-FAMILY TRANSCRIPTIONAL REGULATOR"/>
    <property type="match status" value="1"/>
</dbReference>
<evidence type="ECO:0000313" key="6">
    <source>
        <dbReference type="Proteomes" id="UP001310022"/>
    </source>
</evidence>
<keyword evidence="6" id="KW-1185">Reference proteome</keyword>
<comment type="caution">
    <text evidence="5">The sequence shown here is derived from an EMBL/GenBank/DDBJ whole genome shotgun (WGS) entry which is preliminary data.</text>
</comment>
<dbReference type="SUPFAM" id="SSF51215">
    <property type="entry name" value="Regulatory protein AraC"/>
    <property type="match status" value="1"/>
</dbReference>
<dbReference type="InterPro" id="IPR037923">
    <property type="entry name" value="HTH-like"/>
</dbReference>
<gene>
    <name evidence="5" type="ORF">PEDI_05140</name>
</gene>
<evidence type="ECO:0000256" key="1">
    <source>
        <dbReference type="ARBA" id="ARBA00023015"/>
    </source>
</evidence>
<feature type="domain" description="HTH araC/xylS-type" evidence="4">
    <location>
        <begin position="173"/>
        <end position="271"/>
    </location>
</feature>
<dbReference type="Gene3D" id="1.10.10.60">
    <property type="entry name" value="Homeodomain-like"/>
    <property type="match status" value="1"/>
</dbReference>